<reference evidence="4 5" key="1">
    <citation type="submission" date="2019-07" db="EMBL/GenBank/DDBJ databases">
        <title>Chromosome genome assembly for large yellow croaker.</title>
        <authorList>
            <person name="Xiao S."/>
        </authorList>
    </citation>
    <scope>NUCLEOTIDE SEQUENCE [LARGE SCALE GENOMIC DNA]</scope>
    <source>
        <strain evidence="4">JMULYC20181020</strain>
        <tissue evidence="4">Muscle</tissue>
    </source>
</reference>
<feature type="region of interest" description="Disordered" evidence="1">
    <location>
        <begin position="118"/>
        <end position="183"/>
    </location>
</feature>
<feature type="transmembrane region" description="Helical" evidence="2">
    <location>
        <begin position="187"/>
        <end position="210"/>
    </location>
</feature>
<evidence type="ECO:0000313" key="4">
    <source>
        <dbReference type="EMBL" id="KAE8278394.1"/>
    </source>
</evidence>
<organism evidence="4 5">
    <name type="scientific">Larimichthys crocea</name>
    <name type="common">Large yellow croaker</name>
    <name type="synonym">Pseudosciaena crocea</name>
    <dbReference type="NCBI Taxonomy" id="215358"/>
    <lineage>
        <taxon>Eukaryota</taxon>
        <taxon>Metazoa</taxon>
        <taxon>Chordata</taxon>
        <taxon>Craniata</taxon>
        <taxon>Vertebrata</taxon>
        <taxon>Euteleostomi</taxon>
        <taxon>Actinopterygii</taxon>
        <taxon>Neopterygii</taxon>
        <taxon>Teleostei</taxon>
        <taxon>Neoteleostei</taxon>
        <taxon>Acanthomorphata</taxon>
        <taxon>Eupercaria</taxon>
        <taxon>Sciaenidae</taxon>
        <taxon>Larimichthys</taxon>
    </lineage>
</organism>
<comment type="caution">
    <text evidence="4">The sequence shown here is derived from an EMBL/GenBank/DDBJ whole genome shotgun (WGS) entry which is preliminary data.</text>
</comment>
<dbReference type="InterPro" id="IPR013783">
    <property type="entry name" value="Ig-like_fold"/>
</dbReference>
<dbReference type="Gene3D" id="2.60.40.10">
    <property type="entry name" value="Immunoglobulins"/>
    <property type="match status" value="1"/>
</dbReference>
<keyword evidence="5" id="KW-1185">Reference proteome</keyword>
<sequence length="276" mass="30043">MAVETLLRSASATNSVFRRRRFKLVKQNQTVLLHLTNLTSEDSGSYTCECSDSGGTYVLHLNITVEEDDDASSSAQILTLIPSVLIGTGIVIMIMIAGVILGLICKRICCGKYQLRDGSRSTTSGLPVSETPLDQDDPDDPYTSLQRPENDVYQTISNPAANTVTVDSDNSDSKDEDASNSTQTQTLIPSVLIGAAIVVMIAGVILGLFYRQIRHSKQPQPQSSPPNMDPGDIEPYSTFIRRESGLYSTVRVNCSNTNTNNSKMFTREDTHAGKSL</sequence>
<dbReference type="SUPFAM" id="SSF48726">
    <property type="entry name" value="Immunoglobulin"/>
    <property type="match status" value="1"/>
</dbReference>
<evidence type="ECO:0000256" key="2">
    <source>
        <dbReference type="SAM" id="Phobius"/>
    </source>
</evidence>
<accession>A0A6G0HGS0</accession>
<dbReference type="AlphaFoldDB" id="A0A6G0HGS0"/>
<dbReference type="EMBL" id="REGW02000024">
    <property type="protein sequence ID" value="KAE8278394.1"/>
    <property type="molecule type" value="Genomic_DNA"/>
</dbReference>
<feature type="region of interest" description="Disordered" evidence="1">
    <location>
        <begin position="217"/>
        <end position="236"/>
    </location>
</feature>
<dbReference type="Proteomes" id="UP000424527">
    <property type="component" value="Unassembled WGS sequence"/>
</dbReference>
<proteinExistence type="predicted"/>
<name>A0A6G0HGS0_LARCR</name>
<evidence type="ECO:0000256" key="1">
    <source>
        <dbReference type="SAM" id="MobiDB-lite"/>
    </source>
</evidence>
<keyword evidence="2" id="KW-1133">Transmembrane helix</keyword>
<keyword evidence="2" id="KW-0812">Transmembrane</keyword>
<protein>
    <recommendedName>
        <fullName evidence="3">Immunoglobulin V-set domain-containing protein</fullName>
    </recommendedName>
</protein>
<feature type="compositionally biased region" description="Polar residues" evidence="1">
    <location>
        <begin position="143"/>
        <end position="168"/>
    </location>
</feature>
<dbReference type="Pfam" id="PF07686">
    <property type="entry name" value="V-set"/>
    <property type="match status" value="1"/>
</dbReference>
<gene>
    <name evidence="4" type="ORF">D5F01_LYC23296</name>
</gene>
<evidence type="ECO:0000259" key="3">
    <source>
        <dbReference type="Pfam" id="PF07686"/>
    </source>
</evidence>
<feature type="transmembrane region" description="Helical" evidence="2">
    <location>
        <begin position="84"/>
        <end position="104"/>
    </location>
</feature>
<dbReference type="InterPro" id="IPR013106">
    <property type="entry name" value="Ig_V-set"/>
</dbReference>
<dbReference type="InterPro" id="IPR036179">
    <property type="entry name" value="Ig-like_dom_sf"/>
</dbReference>
<evidence type="ECO:0000313" key="5">
    <source>
        <dbReference type="Proteomes" id="UP000424527"/>
    </source>
</evidence>
<feature type="domain" description="Immunoglobulin V-set" evidence="3">
    <location>
        <begin position="12"/>
        <end position="54"/>
    </location>
</feature>
<keyword evidence="2" id="KW-0472">Membrane</keyword>